<keyword evidence="2" id="KW-0147">Chitin-binding</keyword>
<dbReference type="AlphaFoldDB" id="A0A7R9AA61"/>
<evidence type="ECO:0000313" key="10">
    <source>
        <dbReference type="Proteomes" id="UP000677054"/>
    </source>
</evidence>
<dbReference type="PROSITE" id="PS50940">
    <property type="entry name" value="CHIT_BIND_II"/>
    <property type="match status" value="1"/>
</dbReference>
<keyword evidence="5 6" id="KW-0326">Glycosidase</keyword>
<dbReference type="OrthoDB" id="73875at2759"/>
<dbReference type="InterPro" id="IPR036682">
    <property type="entry name" value="OS_D_A10/PebIII_sf"/>
</dbReference>
<dbReference type="GO" id="GO:0008061">
    <property type="term" value="F:chitin binding"/>
    <property type="evidence" value="ECO:0007669"/>
    <property type="project" value="UniProtKB-KW"/>
</dbReference>
<comment type="similarity">
    <text evidence="1">Belongs to the glycosyl hydrolase 18 family. Chitinase class II subfamily.</text>
</comment>
<dbReference type="Gene3D" id="3.20.20.80">
    <property type="entry name" value="Glycosidases"/>
    <property type="match status" value="1"/>
</dbReference>
<evidence type="ECO:0000256" key="6">
    <source>
        <dbReference type="RuleBase" id="RU000489"/>
    </source>
</evidence>
<dbReference type="InterPro" id="IPR001223">
    <property type="entry name" value="Glyco_hydro18_cat"/>
</dbReference>
<dbReference type="PROSITE" id="PS51910">
    <property type="entry name" value="GH18_2"/>
    <property type="match status" value="1"/>
</dbReference>
<dbReference type="SMART" id="SM00494">
    <property type="entry name" value="ChtBD2"/>
    <property type="match status" value="1"/>
</dbReference>
<dbReference type="GO" id="GO:0006032">
    <property type="term" value="P:chitin catabolic process"/>
    <property type="evidence" value="ECO:0007669"/>
    <property type="project" value="TreeGrafter"/>
</dbReference>
<dbReference type="Pfam" id="PF00704">
    <property type="entry name" value="Glyco_hydro_18"/>
    <property type="match status" value="1"/>
</dbReference>
<dbReference type="FunFam" id="3.10.50.10:FF:000001">
    <property type="entry name" value="Chitinase 3-like 1"/>
    <property type="match status" value="1"/>
</dbReference>
<accession>A0A7R9AA61</accession>
<dbReference type="InterPro" id="IPR017853">
    <property type="entry name" value="GH"/>
</dbReference>
<gene>
    <name evidence="9" type="ORF">DSTB1V02_LOCUS10001</name>
</gene>
<evidence type="ECO:0000256" key="3">
    <source>
        <dbReference type="ARBA" id="ARBA00022801"/>
    </source>
</evidence>
<dbReference type="SMART" id="SM00636">
    <property type="entry name" value="Glyco_18"/>
    <property type="match status" value="1"/>
</dbReference>
<evidence type="ECO:0000256" key="4">
    <source>
        <dbReference type="ARBA" id="ARBA00023157"/>
    </source>
</evidence>
<dbReference type="SUPFAM" id="SSF54556">
    <property type="entry name" value="Chitinase insertion domain"/>
    <property type="match status" value="1"/>
</dbReference>
<feature type="domain" description="Chitin-binding type-2" evidence="7">
    <location>
        <begin position="338"/>
        <end position="408"/>
    </location>
</feature>
<name>A0A7R9AA61_9CRUS</name>
<dbReference type="GO" id="GO:0005576">
    <property type="term" value="C:extracellular region"/>
    <property type="evidence" value="ECO:0007669"/>
    <property type="project" value="InterPro"/>
</dbReference>
<evidence type="ECO:0000256" key="5">
    <source>
        <dbReference type="ARBA" id="ARBA00023295"/>
    </source>
</evidence>
<dbReference type="EMBL" id="CAJPEV010002730">
    <property type="protein sequence ID" value="CAG0897863.1"/>
    <property type="molecule type" value="Genomic_DNA"/>
</dbReference>
<dbReference type="InterPro" id="IPR050314">
    <property type="entry name" value="Glycosyl_Hydrlase_18"/>
</dbReference>
<dbReference type="Proteomes" id="UP000677054">
    <property type="component" value="Unassembled WGS sequence"/>
</dbReference>
<dbReference type="GO" id="GO:0004568">
    <property type="term" value="F:chitinase activity"/>
    <property type="evidence" value="ECO:0007669"/>
    <property type="project" value="TreeGrafter"/>
</dbReference>
<dbReference type="Gene3D" id="2.170.140.10">
    <property type="entry name" value="Chitin binding domain"/>
    <property type="match status" value="1"/>
</dbReference>
<evidence type="ECO:0000256" key="1">
    <source>
        <dbReference type="ARBA" id="ARBA00009121"/>
    </source>
</evidence>
<dbReference type="InterPro" id="IPR001579">
    <property type="entry name" value="Glyco_hydro_18_chit_AS"/>
</dbReference>
<dbReference type="Gene3D" id="3.10.50.10">
    <property type="match status" value="1"/>
</dbReference>
<dbReference type="SUPFAM" id="SSF100910">
    <property type="entry name" value="Chemosensory protein Csp2"/>
    <property type="match status" value="1"/>
</dbReference>
<dbReference type="PROSITE" id="PS01095">
    <property type="entry name" value="GH18_1"/>
    <property type="match status" value="1"/>
</dbReference>
<dbReference type="InterPro" id="IPR029070">
    <property type="entry name" value="Chitinase_insertion_sf"/>
</dbReference>
<reference evidence="9" key="1">
    <citation type="submission" date="2020-11" db="EMBL/GenBank/DDBJ databases">
        <authorList>
            <person name="Tran Van P."/>
        </authorList>
    </citation>
    <scope>NUCLEOTIDE SEQUENCE</scope>
</reference>
<keyword evidence="4" id="KW-1015">Disulfide bond</keyword>
<keyword evidence="3 6" id="KW-0378">Hydrolase</keyword>
<feature type="domain" description="GH18" evidence="8">
    <location>
        <begin position="1"/>
        <end position="326"/>
    </location>
</feature>
<proteinExistence type="inferred from homology"/>
<organism evidence="9">
    <name type="scientific">Darwinula stevensoni</name>
    <dbReference type="NCBI Taxonomy" id="69355"/>
    <lineage>
        <taxon>Eukaryota</taxon>
        <taxon>Metazoa</taxon>
        <taxon>Ecdysozoa</taxon>
        <taxon>Arthropoda</taxon>
        <taxon>Crustacea</taxon>
        <taxon>Oligostraca</taxon>
        <taxon>Ostracoda</taxon>
        <taxon>Podocopa</taxon>
        <taxon>Podocopida</taxon>
        <taxon>Darwinulocopina</taxon>
        <taxon>Darwinuloidea</taxon>
        <taxon>Darwinulidae</taxon>
        <taxon>Darwinula</taxon>
    </lineage>
</organism>
<evidence type="ECO:0000259" key="8">
    <source>
        <dbReference type="PROSITE" id="PS51910"/>
    </source>
</evidence>
<dbReference type="PANTHER" id="PTHR11177:SF317">
    <property type="entry name" value="CHITINASE 12-RELATED"/>
    <property type="match status" value="1"/>
</dbReference>
<dbReference type="InterPro" id="IPR002557">
    <property type="entry name" value="Chitin-bd_dom"/>
</dbReference>
<evidence type="ECO:0000256" key="2">
    <source>
        <dbReference type="ARBA" id="ARBA00022669"/>
    </source>
</evidence>
<dbReference type="Pfam" id="PF01607">
    <property type="entry name" value="CBM_14"/>
    <property type="match status" value="1"/>
</dbReference>
<dbReference type="PANTHER" id="PTHR11177">
    <property type="entry name" value="CHITINASE"/>
    <property type="match status" value="1"/>
</dbReference>
<dbReference type="EMBL" id="LR902247">
    <property type="protein sequence ID" value="CAD7250219.1"/>
    <property type="molecule type" value="Genomic_DNA"/>
</dbReference>
<dbReference type="InterPro" id="IPR011583">
    <property type="entry name" value="Chitinase_II/V-like_cat"/>
</dbReference>
<protein>
    <recommendedName>
        <fullName evidence="11">Chitinase</fullName>
    </recommendedName>
</protein>
<dbReference type="GO" id="GO:0005975">
    <property type="term" value="P:carbohydrate metabolic process"/>
    <property type="evidence" value="ECO:0007669"/>
    <property type="project" value="InterPro"/>
</dbReference>
<dbReference type="SUPFAM" id="SSF57625">
    <property type="entry name" value="Invertebrate chitin-binding proteins"/>
    <property type="match status" value="1"/>
</dbReference>
<evidence type="ECO:0000313" key="9">
    <source>
        <dbReference type="EMBL" id="CAD7250219.1"/>
    </source>
</evidence>
<dbReference type="InterPro" id="IPR036508">
    <property type="entry name" value="Chitin-bd_dom_sf"/>
</dbReference>
<evidence type="ECO:0008006" key="11">
    <source>
        <dbReference type="Google" id="ProtNLM"/>
    </source>
</evidence>
<evidence type="ECO:0000259" key="7">
    <source>
        <dbReference type="PROSITE" id="PS50940"/>
    </source>
</evidence>
<dbReference type="SUPFAM" id="SSF51445">
    <property type="entry name" value="(Trans)glycosidases"/>
    <property type="match status" value="1"/>
</dbReference>
<dbReference type="Gene3D" id="1.10.2080.10">
    <property type="entry name" value="Insect odorant-binding protein A10/Ejaculatory bulb-specific protein 3"/>
    <property type="match status" value="1"/>
</dbReference>
<keyword evidence="10" id="KW-1185">Reference proteome</keyword>
<sequence length="525" mass="59556">MAYDPWFDIDLEGYKRFNDLRLLNPNLKTILAVGGWNEGSEKYSFMAADPELRAGFVQSCKEFVLLYDFDGLDLDWEYPSMRGGSDEDRLNYAALVREMRIAFDDTDLLLTTAVSPNKFTIEDSYDIQALLESMDFLNVMTYDYHGAWENFTHHNAPLYGHPMDEGNFTYFNVEATVDFWLGLGVHKEFINMGMPLYGRGFTVYDPSEGTDIYSDSFAPSDAGPYTRIPGTLGYNEICEMQDDLGDDFQRVWVESIKAPYVVYKEDQWMSYDDLESFKYKLDFLEERQLGGGMVWSIETDDFRGKCSGSGDKNPLIRYASSRLGVPTPPTTTPHPTEAAWCPSEGFHPSAPCSGDYVYCQLGPNGEWIITEFKCPEGLIFNPENAACDYEDQVPGMKVLWMLVAACLAAGVGGQRRPIPRLPSYEKICQHLQDPEFVQKQVQCANGSRQACNPVSQFLRASIPAAMGRSRCSFCSADDLHKTKFIMAEMQRLYPRQYRDLILKYGTGNTRLRRQATAPLTCQQVL</sequence>